<gene>
    <name evidence="4 10" type="primary">era</name>
    <name evidence="10" type="ORF">PROFFT_A_00210</name>
</gene>
<dbReference type="RefSeq" id="WP_216782469.1">
    <property type="nucleotide sequence ID" value="NZ_LR890047.1"/>
</dbReference>
<dbReference type="GO" id="GO:0003924">
    <property type="term" value="F:GTPase activity"/>
    <property type="evidence" value="ECO:0007669"/>
    <property type="project" value="UniProtKB-UniRule"/>
</dbReference>
<dbReference type="AlphaFoldDB" id="A0A8E4EXU2"/>
<evidence type="ECO:0000256" key="7">
    <source>
        <dbReference type="RuleBase" id="RU003761"/>
    </source>
</evidence>
<keyword evidence="11" id="KW-1185">Reference proteome</keyword>
<evidence type="ECO:0000259" key="8">
    <source>
        <dbReference type="PROSITE" id="PS50823"/>
    </source>
</evidence>
<feature type="region of interest" description="G2" evidence="6">
    <location>
        <begin position="40"/>
        <end position="44"/>
    </location>
</feature>
<dbReference type="PANTHER" id="PTHR42698">
    <property type="entry name" value="GTPASE ERA"/>
    <property type="match status" value="1"/>
</dbReference>
<accession>A0A8E4EXU2</accession>
<evidence type="ECO:0000256" key="5">
    <source>
        <dbReference type="PROSITE-ProRule" id="PRU00118"/>
    </source>
</evidence>
<dbReference type="KEGG" id="ptf:PROFFT_A_00210"/>
<comment type="subunit">
    <text evidence="4">Monomer.</text>
</comment>
<dbReference type="GO" id="GO:0070181">
    <property type="term" value="F:small ribosomal subunit rRNA binding"/>
    <property type="evidence" value="ECO:0007669"/>
    <property type="project" value="UniProtKB-UniRule"/>
</dbReference>
<dbReference type="NCBIfam" id="NF000908">
    <property type="entry name" value="PRK00089.1"/>
    <property type="match status" value="1"/>
</dbReference>
<feature type="domain" description="KH type-2" evidence="8">
    <location>
        <begin position="205"/>
        <end position="282"/>
    </location>
</feature>
<keyword evidence="4" id="KW-0963">Cytoplasm</keyword>
<keyword evidence="3 4" id="KW-0690">Ribosome biogenesis</keyword>
<feature type="region of interest" description="G1" evidence="6">
    <location>
        <begin position="14"/>
        <end position="21"/>
    </location>
</feature>
<organism evidence="10 11">
    <name type="scientific">Candidatus Profftia tarda</name>
    <dbReference type="NCBI Taxonomy" id="1177216"/>
    <lineage>
        <taxon>Bacteria</taxon>
        <taxon>Pseudomonadati</taxon>
        <taxon>Pseudomonadota</taxon>
        <taxon>Gammaproteobacteria</taxon>
        <taxon>Enterobacterales</taxon>
        <taxon>Enterobacteriaceae</taxon>
        <taxon>Candidatus Profftia</taxon>
    </lineage>
</organism>
<dbReference type="Proteomes" id="UP000683585">
    <property type="component" value="Chromosome"/>
</dbReference>
<feature type="binding site" evidence="4">
    <location>
        <begin position="14"/>
        <end position="21"/>
    </location>
    <ligand>
        <name>GTP</name>
        <dbReference type="ChEBI" id="CHEBI:37565"/>
    </ligand>
</feature>
<dbReference type="GO" id="GO:0005829">
    <property type="term" value="C:cytosol"/>
    <property type="evidence" value="ECO:0007669"/>
    <property type="project" value="TreeGrafter"/>
</dbReference>
<dbReference type="EMBL" id="LR890047">
    <property type="protein sequence ID" value="CAD6506944.1"/>
    <property type="molecule type" value="Genomic_DNA"/>
</dbReference>
<dbReference type="GO" id="GO:0043024">
    <property type="term" value="F:ribosomal small subunit binding"/>
    <property type="evidence" value="ECO:0007669"/>
    <property type="project" value="TreeGrafter"/>
</dbReference>
<keyword evidence="4" id="KW-0472">Membrane</keyword>
<keyword evidence="4 6" id="KW-0547">Nucleotide-binding</keyword>
<dbReference type="GO" id="GO:0005886">
    <property type="term" value="C:plasma membrane"/>
    <property type="evidence" value="ECO:0007669"/>
    <property type="project" value="UniProtKB-SubCell"/>
</dbReference>
<dbReference type="InterPro" id="IPR030388">
    <property type="entry name" value="G_ERA_dom"/>
</dbReference>
<dbReference type="Pfam" id="PF01926">
    <property type="entry name" value="MMR_HSR1"/>
    <property type="match status" value="1"/>
</dbReference>
<dbReference type="PROSITE" id="PS51713">
    <property type="entry name" value="G_ERA"/>
    <property type="match status" value="1"/>
</dbReference>
<feature type="binding site" evidence="4">
    <location>
        <begin position="61"/>
        <end position="65"/>
    </location>
    <ligand>
        <name>GTP</name>
        <dbReference type="ChEBI" id="CHEBI:37565"/>
    </ligand>
</feature>
<feature type="binding site" evidence="4">
    <location>
        <begin position="123"/>
        <end position="126"/>
    </location>
    <ligand>
        <name>GTP</name>
        <dbReference type="ChEBI" id="CHEBI:37565"/>
    </ligand>
</feature>
<feature type="region of interest" description="G4" evidence="6">
    <location>
        <begin position="123"/>
        <end position="126"/>
    </location>
</feature>
<evidence type="ECO:0000256" key="6">
    <source>
        <dbReference type="PROSITE-ProRule" id="PRU01050"/>
    </source>
</evidence>
<keyword evidence="4" id="KW-0699">rRNA-binding</keyword>
<evidence type="ECO:0000313" key="11">
    <source>
        <dbReference type="Proteomes" id="UP000683585"/>
    </source>
</evidence>
<evidence type="ECO:0000256" key="2">
    <source>
        <dbReference type="ARBA" id="ARBA00020484"/>
    </source>
</evidence>
<evidence type="ECO:0000313" key="10">
    <source>
        <dbReference type="EMBL" id="CAD6506944.1"/>
    </source>
</evidence>
<dbReference type="NCBIfam" id="TIGR00231">
    <property type="entry name" value="small_GTP"/>
    <property type="match status" value="1"/>
</dbReference>
<dbReference type="InterPro" id="IPR005225">
    <property type="entry name" value="Small_GTP-bd"/>
</dbReference>
<comment type="subcellular location">
    <subcellularLocation>
        <location evidence="4">Cytoplasm</location>
    </subcellularLocation>
    <subcellularLocation>
        <location evidence="4">Cell membrane</location>
        <topology evidence="4">Peripheral membrane protein</topology>
    </subcellularLocation>
</comment>
<evidence type="ECO:0000256" key="3">
    <source>
        <dbReference type="ARBA" id="ARBA00022517"/>
    </source>
</evidence>
<keyword evidence="4 5" id="KW-0694">RNA-binding</keyword>
<feature type="region of interest" description="G3" evidence="6">
    <location>
        <begin position="61"/>
        <end position="64"/>
    </location>
</feature>
<sequence length="288" mass="32851">MKKKSFCGLIPIVGHANVGKSTLLNQLLGHKISITSRKPQTTRQNIMGIRTEGLYQAIYVDTPGLHTDKNYPIDSLIHLYSGIDIQNVSLIIFTLAGTNWTKEDKIILNKLRDVKMPVILAINKIDNIKNKEVLLPHIQLLSKQMNFIEVVPISAKIGTNVDIISNIVSQKIPESMHFFSEEHITDHSNIFIASEIIREKLMRFLGEELPYSFKVKIELFSYNARGIHDIHALILVERAGQKKIIIGNQGSKIKKIGSEARKDMEIMLKTKVYLKLWVKVRYRETDNL</sequence>
<protein>
    <recommendedName>
        <fullName evidence="2 4">GTPase Era</fullName>
    </recommendedName>
</protein>
<dbReference type="Pfam" id="PF07650">
    <property type="entry name" value="KH_2"/>
    <property type="match status" value="1"/>
</dbReference>
<dbReference type="InterPro" id="IPR005662">
    <property type="entry name" value="GTPase_Era-like"/>
</dbReference>
<dbReference type="GO" id="GO:0000028">
    <property type="term" value="P:ribosomal small subunit assembly"/>
    <property type="evidence" value="ECO:0007669"/>
    <property type="project" value="TreeGrafter"/>
</dbReference>
<proteinExistence type="inferred from homology"/>
<evidence type="ECO:0000256" key="1">
    <source>
        <dbReference type="ARBA" id="ARBA00007921"/>
    </source>
</evidence>
<evidence type="ECO:0000259" key="9">
    <source>
        <dbReference type="PROSITE" id="PS51713"/>
    </source>
</evidence>
<keyword evidence="4" id="KW-1003">Cell membrane</keyword>
<name>A0A8E4EXU2_9ENTR</name>
<evidence type="ECO:0000256" key="4">
    <source>
        <dbReference type="HAMAP-Rule" id="MF_00367"/>
    </source>
</evidence>
<feature type="domain" description="Era-type G" evidence="9">
    <location>
        <begin position="6"/>
        <end position="174"/>
    </location>
</feature>
<dbReference type="InterPro" id="IPR006073">
    <property type="entry name" value="GTP-bd"/>
</dbReference>
<feature type="region of interest" description="G5" evidence="6">
    <location>
        <begin position="153"/>
        <end position="155"/>
    </location>
</feature>
<comment type="similarity">
    <text evidence="1 4 6 7">Belongs to the TRAFAC class TrmE-Era-EngA-EngB-Septin-like GTPase superfamily. Era GTPase family.</text>
</comment>
<keyword evidence="4 6" id="KW-0342">GTP-binding</keyword>
<comment type="function">
    <text evidence="4">An essential GTPase that binds both GDP and GTP, with rapid nucleotide exchange. Plays a role in 16S rRNA processing and 30S ribosomal subunit biogenesis and possibly also in cell cycle regulation and energy metabolism.</text>
</comment>
<reference evidence="10" key="1">
    <citation type="submission" date="2020-10" db="EMBL/GenBank/DDBJ databases">
        <authorList>
            <person name="Szabo G."/>
        </authorList>
    </citation>
    <scope>NUCLEOTIDE SEQUENCE</scope>
    <source>
        <strain evidence="10">PROFFT</strain>
    </source>
</reference>
<dbReference type="NCBIfam" id="TIGR00436">
    <property type="entry name" value="era"/>
    <property type="match status" value="1"/>
</dbReference>
<dbReference type="PROSITE" id="PS50823">
    <property type="entry name" value="KH_TYPE_2"/>
    <property type="match status" value="1"/>
</dbReference>
<dbReference type="CDD" id="cd04163">
    <property type="entry name" value="Era"/>
    <property type="match status" value="1"/>
</dbReference>
<dbReference type="HAMAP" id="MF_00367">
    <property type="entry name" value="GTPase_Era"/>
    <property type="match status" value="1"/>
</dbReference>
<dbReference type="GO" id="GO:0005525">
    <property type="term" value="F:GTP binding"/>
    <property type="evidence" value="ECO:0007669"/>
    <property type="project" value="UniProtKB-UniRule"/>
</dbReference>
<dbReference type="CDD" id="cd22534">
    <property type="entry name" value="KH-II_Era"/>
    <property type="match status" value="1"/>
</dbReference>
<dbReference type="PANTHER" id="PTHR42698:SF1">
    <property type="entry name" value="GTPASE ERA, MITOCHONDRIAL"/>
    <property type="match status" value="1"/>
</dbReference>
<dbReference type="InterPro" id="IPR004044">
    <property type="entry name" value="KH_dom_type_2"/>
</dbReference>